<evidence type="ECO:0000313" key="4">
    <source>
        <dbReference type="EMBL" id="KAF1917244.1"/>
    </source>
</evidence>
<keyword evidence="2" id="KW-0472">Membrane</keyword>
<protein>
    <recommendedName>
        <fullName evidence="6">Mid2 domain-containing protein</fullName>
    </recommendedName>
</protein>
<accession>A0A6A5QRQ6</accession>
<keyword evidence="2" id="KW-1133">Transmembrane helix</keyword>
<feature type="signal peptide" evidence="3">
    <location>
        <begin position="1"/>
        <end position="20"/>
    </location>
</feature>
<keyword evidence="2" id="KW-0812">Transmembrane</keyword>
<feature type="compositionally biased region" description="Polar residues" evidence="1">
    <location>
        <begin position="254"/>
        <end position="263"/>
    </location>
</feature>
<organism evidence="4 5">
    <name type="scientific">Ampelomyces quisqualis</name>
    <name type="common">Powdery mildew agent</name>
    <dbReference type="NCBI Taxonomy" id="50730"/>
    <lineage>
        <taxon>Eukaryota</taxon>
        <taxon>Fungi</taxon>
        <taxon>Dikarya</taxon>
        <taxon>Ascomycota</taxon>
        <taxon>Pezizomycotina</taxon>
        <taxon>Dothideomycetes</taxon>
        <taxon>Pleosporomycetidae</taxon>
        <taxon>Pleosporales</taxon>
        <taxon>Pleosporineae</taxon>
        <taxon>Phaeosphaeriaceae</taxon>
        <taxon>Ampelomyces</taxon>
    </lineage>
</organism>
<evidence type="ECO:0000256" key="3">
    <source>
        <dbReference type="SAM" id="SignalP"/>
    </source>
</evidence>
<dbReference type="Proteomes" id="UP000800096">
    <property type="component" value="Unassembled WGS sequence"/>
</dbReference>
<reference evidence="4" key="1">
    <citation type="journal article" date="2020" name="Stud. Mycol.">
        <title>101 Dothideomycetes genomes: a test case for predicting lifestyles and emergence of pathogens.</title>
        <authorList>
            <person name="Haridas S."/>
            <person name="Albert R."/>
            <person name="Binder M."/>
            <person name="Bloem J."/>
            <person name="Labutti K."/>
            <person name="Salamov A."/>
            <person name="Andreopoulos B."/>
            <person name="Baker S."/>
            <person name="Barry K."/>
            <person name="Bills G."/>
            <person name="Bluhm B."/>
            <person name="Cannon C."/>
            <person name="Castanera R."/>
            <person name="Culley D."/>
            <person name="Daum C."/>
            <person name="Ezra D."/>
            <person name="Gonzalez J."/>
            <person name="Henrissat B."/>
            <person name="Kuo A."/>
            <person name="Liang C."/>
            <person name="Lipzen A."/>
            <person name="Lutzoni F."/>
            <person name="Magnuson J."/>
            <person name="Mondo S."/>
            <person name="Nolan M."/>
            <person name="Ohm R."/>
            <person name="Pangilinan J."/>
            <person name="Park H.-J."/>
            <person name="Ramirez L."/>
            <person name="Alfaro M."/>
            <person name="Sun H."/>
            <person name="Tritt A."/>
            <person name="Yoshinaga Y."/>
            <person name="Zwiers L.-H."/>
            <person name="Turgeon B."/>
            <person name="Goodwin S."/>
            <person name="Spatafora J."/>
            <person name="Crous P."/>
            <person name="Grigoriev I."/>
        </authorList>
    </citation>
    <scope>NUCLEOTIDE SEQUENCE</scope>
    <source>
        <strain evidence="4">HMLAC05119</strain>
    </source>
</reference>
<evidence type="ECO:0000256" key="2">
    <source>
        <dbReference type="SAM" id="Phobius"/>
    </source>
</evidence>
<evidence type="ECO:0000313" key="5">
    <source>
        <dbReference type="Proteomes" id="UP000800096"/>
    </source>
</evidence>
<feature type="chain" id="PRO_5025404938" description="Mid2 domain-containing protein" evidence="3">
    <location>
        <begin position="21"/>
        <end position="263"/>
    </location>
</feature>
<feature type="non-terminal residue" evidence="4">
    <location>
        <position position="263"/>
    </location>
</feature>
<proteinExistence type="predicted"/>
<feature type="transmembrane region" description="Helical" evidence="2">
    <location>
        <begin position="190"/>
        <end position="214"/>
    </location>
</feature>
<keyword evidence="5" id="KW-1185">Reference proteome</keyword>
<feature type="region of interest" description="Disordered" evidence="1">
    <location>
        <begin position="221"/>
        <end position="263"/>
    </location>
</feature>
<feature type="region of interest" description="Disordered" evidence="1">
    <location>
        <begin position="166"/>
        <end position="188"/>
    </location>
</feature>
<feature type="compositionally biased region" description="Basic and acidic residues" evidence="1">
    <location>
        <begin position="221"/>
        <end position="234"/>
    </location>
</feature>
<keyword evidence="3" id="KW-0732">Signal</keyword>
<gene>
    <name evidence="4" type="ORF">BDU57DRAFT_493006</name>
</gene>
<dbReference type="AlphaFoldDB" id="A0A6A5QRQ6"/>
<dbReference type="EMBL" id="ML979134">
    <property type="protein sequence ID" value="KAF1917244.1"/>
    <property type="molecule type" value="Genomic_DNA"/>
</dbReference>
<name>A0A6A5QRQ6_AMPQU</name>
<dbReference type="OrthoDB" id="4500576at2759"/>
<evidence type="ECO:0000256" key="1">
    <source>
        <dbReference type="SAM" id="MobiDB-lite"/>
    </source>
</evidence>
<evidence type="ECO:0008006" key="6">
    <source>
        <dbReference type="Google" id="ProtNLM"/>
    </source>
</evidence>
<sequence length="263" mass="28849">MGSYFSIILAFSLLPIQMYCQTVQDDWTAPAAPDGSTSLQTGTRFTVVWKSGLQNSFKTYCTSCDIKKLDLWITNFNGTKYTSKIGRGIDLTTTSSYDWNVNIASNAFSDRSFWVFRFTFFDSVDPYAEQISSPGFKIAGFLKASSTMVPQSSSAPSVISTSMTVISTQSSGSESTQQPPSPSSASNKKALIPGVVVGSVVGIALGAGSMWYCLGKRQNKKAEKIQGDRDRDDAQNYPQKVAEQIPENEHPELTASNYQPWQR</sequence>